<dbReference type="GO" id="GO:0005525">
    <property type="term" value="F:GTP binding"/>
    <property type="evidence" value="ECO:0007669"/>
    <property type="project" value="UniProtKB-UniRule"/>
</dbReference>
<dbReference type="NCBIfam" id="TIGR01393">
    <property type="entry name" value="lepA"/>
    <property type="match status" value="1"/>
</dbReference>
<dbReference type="GO" id="GO:0043022">
    <property type="term" value="F:ribosome binding"/>
    <property type="evidence" value="ECO:0007669"/>
    <property type="project" value="UniProtKB-UniRule"/>
</dbReference>
<dbReference type="PANTHER" id="PTHR43512:SF4">
    <property type="entry name" value="TRANSLATION FACTOR GUF1 HOMOLOG, CHLOROPLASTIC"/>
    <property type="match status" value="1"/>
</dbReference>
<dbReference type="SUPFAM" id="SSF52540">
    <property type="entry name" value="P-loop containing nucleoside triphosphate hydrolases"/>
    <property type="match status" value="1"/>
</dbReference>
<dbReference type="InterPro" id="IPR031157">
    <property type="entry name" value="G_TR_CS"/>
</dbReference>
<dbReference type="NCBIfam" id="TIGR00231">
    <property type="entry name" value="small_GTP"/>
    <property type="match status" value="1"/>
</dbReference>
<dbReference type="GO" id="GO:0005886">
    <property type="term" value="C:plasma membrane"/>
    <property type="evidence" value="ECO:0007669"/>
    <property type="project" value="UniProtKB-SubCell"/>
</dbReference>
<dbReference type="CDD" id="cd01890">
    <property type="entry name" value="LepA"/>
    <property type="match status" value="1"/>
</dbReference>
<dbReference type="SUPFAM" id="SSF50447">
    <property type="entry name" value="Translation proteins"/>
    <property type="match status" value="1"/>
</dbReference>
<dbReference type="Gene3D" id="3.30.70.870">
    <property type="entry name" value="Elongation Factor G (Translational Gtpase), domain 3"/>
    <property type="match status" value="1"/>
</dbReference>
<organism evidence="8 9">
    <name type="scientific">Candidatus Niyogibacteria bacterium RIFCSPLOWO2_12_FULL_41_13</name>
    <dbReference type="NCBI Taxonomy" id="1801726"/>
    <lineage>
        <taxon>Bacteria</taxon>
        <taxon>Candidatus Niyogiibacteriota</taxon>
    </lineage>
</organism>
<keyword evidence="5 6" id="KW-0342">GTP-binding</keyword>
<dbReference type="Pfam" id="PF00009">
    <property type="entry name" value="GTP_EFTU"/>
    <property type="match status" value="1"/>
</dbReference>
<feature type="binding site" evidence="6">
    <location>
        <begin position="18"/>
        <end position="23"/>
    </location>
    <ligand>
        <name>GTP</name>
        <dbReference type="ChEBI" id="CHEBI:37565"/>
    </ligand>
</feature>
<dbReference type="InterPro" id="IPR006297">
    <property type="entry name" value="EF-4"/>
</dbReference>
<dbReference type="AlphaFoldDB" id="A0A1G2EZV4"/>
<dbReference type="PANTHER" id="PTHR43512">
    <property type="entry name" value="TRANSLATION FACTOR GUF1-RELATED"/>
    <property type="match status" value="1"/>
</dbReference>
<reference evidence="8 9" key="1">
    <citation type="journal article" date="2016" name="Nat. Commun.">
        <title>Thousands of microbial genomes shed light on interconnected biogeochemical processes in an aquifer system.</title>
        <authorList>
            <person name="Anantharaman K."/>
            <person name="Brown C.T."/>
            <person name="Hug L.A."/>
            <person name="Sharon I."/>
            <person name="Castelle C.J."/>
            <person name="Probst A.J."/>
            <person name="Thomas B.C."/>
            <person name="Singh A."/>
            <person name="Wilkins M.J."/>
            <person name="Karaoz U."/>
            <person name="Brodie E.L."/>
            <person name="Williams K.H."/>
            <person name="Hubbard S.S."/>
            <person name="Banfield J.F."/>
        </authorList>
    </citation>
    <scope>NUCLEOTIDE SEQUENCE [LARGE SCALE GENOMIC DNA]</scope>
</reference>
<keyword evidence="6" id="KW-0472">Membrane</keyword>
<accession>A0A1G2EZV4</accession>
<dbReference type="Gene3D" id="3.30.70.240">
    <property type="match status" value="1"/>
</dbReference>
<evidence type="ECO:0000256" key="2">
    <source>
        <dbReference type="ARBA" id="ARBA00022741"/>
    </source>
</evidence>
<dbReference type="GO" id="GO:0003746">
    <property type="term" value="F:translation elongation factor activity"/>
    <property type="evidence" value="ECO:0007669"/>
    <property type="project" value="UniProtKB-UniRule"/>
</dbReference>
<dbReference type="Gene3D" id="3.40.50.300">
    <property type="entry name" value="P-loop containing nucleotide triphosphate hydrolases"/>
    <property type="match status" value="1"/>
</dbReference>
<dbReference type="SUPFAM" id="SSF54980">
    <property type="entry name" value="EF-G C-terminal domain-like"/>
    <property type="match status" value="2"/>
</dbReference>
<dbReference type="Pfam" id="PF03144">
    <property type="entry name" value="GTP_EFTU_D2"/>
    <property type="match status" value="1"/>
</dbReference>
<evidence type="ECO:0000313" key="8">
    <source>
        <dbReference type="EMBL" id="OGZ31374.1"/>
    </source>
</evidence>
<dbReference type="FunFam" id="3.40.50.300:FF:000078">
    <property type="entry name" value="Elongation factor 4"/>
    <property type="match status" value="1"/>
</dbReference>
<dbReference type="InterPro" id="IPR038363">
    <property type="entry name" value="LepA_C_sf"/>
</dbReference>
<evidence type="ECO:0000256" key="3">
    <source>
        <dbReference type="ARBA" id="ARBA00022801"/>
    </source>
</evidence>
<comment type="catalytic activity">
    <reaction evidence="6">
        <text>GTP + H2O = GDP + phosphate + H(+)</text>
        <dbReference type="Rhea" id="RHEA:19669"/>
        <dbReference type="ChEBI" id="CHEBI:15377"/>
        <dbReference type="ChEBI" id="CHEBI:15378"/>
        <dbReference type="ChEBI" id="CHEBI:37565"/>
        <dbReference type="ChEBI" id="CHEBI:43474"/>
        <dbReference type="ChEBI" id="CHEBI:58189"/>
        <dbReference type="EC" id="3.6.5.n1"/>
    </reaction>
</comment>
<sequence>MNSPGENIRNFVITAHIDHGKSTLADRFLELTGTIEKRKMKEQYLDSNPLERERGITIKMTPVCMNYELKATSYKLNLIDTPGHIDFSYEVSRALAAVEGAVLLVDASQGVQAQTLANFELAKNQGLKIIPAINKIDLPQADVKKTKEEFKNLFGFNEEEIVLISAKSGENVGLLLEEIIKRIPPPSAPDIAGEESGFQALIFDYEYSLHQGAIAYIRVFKGEVKKGDELFLINAERKFKAEDVGIFSPELKPKDKLGPGEIGYIITKIKDLEGIRVGETITSQINPQEPLSGYKEPKPMIFASLYPGEEGNYEEFKKALHKMRLIDNSFYFEPEQSAILGKGFKAGFLGTLHYEIILERLGREFGQEVIAALPSVLFEIINRKGEVLKISSPSLFPDNYEISKTKEPFLEIEIIAPKERLGGILQLIQSFYGEVGEVGNLTAERLKLAATLPLREFIGGFFDKLKSLTQGFASLNYKIAGYKEADLTRMNILINEEVVSAFSRVIPTEKSFQLAKETVEKLADLLPKQVFAYKVQAVAGGKILSSRTISASRKDVTGYLYGGDRTRKMKLWQKQKEGKKRLAGFGKVNIPREVFLKMARA</sequence>
<keyword evidence="2 6" id="KW-0547">Nucleotide-binding</keyword>
<evidence type="ECO:0000256" key="1">
    <source>
        <dbReference type="ARBA" id="ARBA00005454"/>
    </source>
</evidence>
<evidence type="ECO:0000313" key="9">
    <source>
        <dbReference type="Proteomes" id="UP000176787"/>
    </source>
</evidence>
<dbReference type="Pfam" id="PF06421">
    <property type="entry name" value="LepA_C"/>
    <property type="match status" value="1"/>
</dbReference>
<evidence type="ECO:0000259" key="7">
    <source>
        <dbReference type="PROSITE" id="PS51722"/>
    </source>
</evidence>
<dbReference type="GO" id="GO:0003924">
    <property type="term" value="F:GTPase activity"/>
    <property type="evidence" value="ECO:0007669"/>
    <property type="project" value="UniProtKB-UniRule"/>
</dbReference>
<dbReference type="EC" id="3.6.5.n1" evidence="6"/>
<evidence type="ECO:0000256" key="4">
    <source>
        <dbReference type="ARBA" id="ARBA00022917"/>
    </source>
</evidence>
<keyword evidence="4 6" id="KW-0648">Protein biosynthesis</keyword>
<dbReference type="InterPro" id="IPR004161">
    <property type="entry name" value="EFTu-like_2"/>
</dbReference>
<dbReference type="InterPro" id="IPR027417">
    <property type="entry name" value="P-loop_NTPase"/>
</dbReference>
<dbReference type="Gene3D" id="2.40.30.10">
    <property type="entry name" value="Translation factors"/>
    <property type="match status" value="1"/>
</dbReference>
<feature type="binding site" evidence="6">
    <location>
        <begin position="134"/>
        <end position="137"/>
    </location>
    <ligand>
        <name>GTP</name>
        <dbReference type="ChEBI" id="CHEBI:37565"/>
    </ligand>
</feature>
<dbReference type="HAMAP" id="MF_00071">
    <property type="entry name" value="LepA"/>
    <property type="match status" value="1"/>
</dbReference>
<keyword evidence="6" id="KW-1003">Cell membrane</keyword>
<dbReference type="InterPro" id="IPR000640">
    <property type="entry name" value="EFG_V-like"/>
</dbReference>
<keyword evidence="8" id="KW-0251">Elongation factor</keyword>
<name>A0A1G2EZV4_9BACT</name>
<dbReference type="InterPro" id="IPR009000">
    <property type="entry name" value="Transl_B-barrel_sf"/>
</dbReference>
<dbReference type="InterPro" id="IPR005225">
    <property type="entry name" value="Small_GTP-bd"/>
</dbReference>
<gene>
    <name evidence="6" type="primary">lepA</name>
    <name evidence="8" type="ORF">A3H02_03260</name>
</gene>
<dbReference type="STRING" id="1801726.A3H02_03260"/>
<dbReference type="PROSITE" id="PS00301">
    <property type="entry name" value="G_TR_1"/>
    <property type="match status" value="1"/>
</dbReference>
<comment type="function">
    <text evidence="6">Required for accurate and efficient protein synthesis under certain stress conditions. May act as a fidelity factor of the translation reaction, by catalyzing a one-codon backward translocation of tRNAs on improperly translocated ribosomes. Back-translocation proceeds from a post-translocation (POST) complex to a pre-translocation (PRE) complex, thus giving elongation factor G a second chance to translocate the tRNAs correctly. Binds to ribosomes in a GTP-dependent manner.</text>
</comment>
<dbReference type="InterPro" id="IPR000795">
    <property type="entry name" value="T_Tr_GTP-bd_dom"/>
</dbReference>
<dbReference type="Gene3D" id="3.30.70.2570">
    <property type="entry name" value="Elongation factor 4, C-terminal domain"/>
    <property type="match status" value="1"/>
</dbReference>
<dbReference type="PRINTS" id="PR00315">
    <property type="entry name" value="ELONGATNFCT"/>
</dbReference>
<feature type="domain" description="Tr-type G" evidence="7">
    <location>
        <begin position="6"/>
        <end position="187"/>
    </location>
</feature>
<dbReference type="EMBL" id="MHMS01000026">
    <property type="protein sequence ID" value="OGZ31374.1"/>
    <property type="molecule type" value="Genomic_DNA"/>
</dbReference>
<evidence type="ECO:0000256" key="6">
    <source>
        <dbReference type="HAMAP-Rule" id="MF_00071"/>
    </source>
</evidence>
<evidence type="ECO:0000256" key="5">
    <source>
        <dbReference type="ARBA" id="ARBA00023134"/>
    </source>
</evidence>
<proteinExistence type="inferred from homology"/>
<dbReference type="Pfam" id="PF00679">
    <property type="entry name" value="EFG_C"/>
    <property type="match status" value="1"/>
</dbReference>
<keyword evidence="3 6" id="KW-0378">Hydrolase</keyword>
<protein>
    <recommendedName>
        <fullName evidence="6">Elongation factor 4</fullName>
        <shortName evidence="6">EF-4</shortName>
        <ecNumber evidence="6">3.6.5.n1</ecNumber>
    </recommendedName>
    <alternativeName>
        <fullName evidence="6">Ribosomal back-translocase LepA</fullName>
    </alternativeName>
</protein>
<dbReference type="InterPro" id="IPR035647">
    <property type="entry name" value="EFG_III/V"/>
</dbReference>
<dbReference type="InterPro" id="IPR013842">
    <property type="entry name" value="LepA_CTD"/>
</dbReference>
<comment type="similarity">
    <text evidence="1 6">Belongs to the TRAFAC class translation factor GTPase superfamily. Classic translation factor GTPase family. LepA subfamily.</text>
</comment>
<comment type="caution">
    <text evidence="8">The sequence shown here is derived from an EMBL/GenBank/DDBJ whole genome shotgun (WGS) entry which is preliminary data.</text>
</comment>
<comment type="subcellular location">
    <subcellularLocation>
        <location evidence="6">Cell membrane</location>
        <topology evidence="6">Peripheral membrane protein</topology>
        <orientation evidence="6">Cytoplasmic side</orientation>
    </subcellularLocation>
</comment>
<dbReference type="Proteomes" id="UP000176787">
    <property type="component" value="Unassembled WGS sequence"/>
</dbReference>
<dbReference type="PROSITE" id="PS51722">
    <property type="entry name" value="G_TR_2"/>
    <property type="match status" value="1"/>
</dbReference>
<dbReference type="GO" id="GO:0045727">
    <property type="term" value="P:positive regulation of translation"/>
    <property type="evidence" value="ECO:0007669"/>
    <property type="project" value="UniProtKB-UniRule"/>
</dbReference>